<dbReference type="AlphaFoldDB" id="A0A943DBQ0"/>
<protein>
    <submittedName>
        <fullName evidence="1">FeoB-associated Cys-rich membrane protein</fullName>
    </submittedName>
</protein>
<gene>
    <name evidence="1" type="ORF">KHY36_12995</name>
</gene>
<comment type="caution">
    <text evidence="1">The sequence shown here is derived from an EMBL/GenBank/DDBJ whole genome shotgun (WGS) entry which is preliminary data.</text>
</comment>
<sequence>MASVIVVVIIFVLLALAILFICQNGGWQGGCGGNCAGCHNKCAEGEKKKK</sequence>
<proteinExistence type="predicted"/>
<evidence type="ECO:0000313" key="1">
    <source>
        <dbReference type="EMBL" id="MBS5333431.1"/>
    </source>
</evidence>
<evidence type="ECO:0000313" key="2">
    <source>
        <dbReference type="Proteomes" id="UP000759273"/>
    </source>
</evidence>
<dbReference type="Proteomes" id="UP000759273">
    <property type="component" value="Unassembled WGS sequence"/>
</dbReference>
<name>A0A943DBQ0_9FIRM</name>
<dbReference type="EMBL" id="JAGZGG010000041">
    <property type="protein sequence ID" value="MBS5333431.1"/>
    <property type="molecule type" value="Genomic_DNA"/>
</dbReference>
<accession>A0A943DBQ0</accession>
<reference evidence="1" key="1">
    <citation type="submission" date="2021-02" db="EMBL/GenBank/DDBJ databases">
        <title>Infant gut strain persistence is associated with maternal origin, phylogeny, and functional potential including surface adhesion and iron acquisition.</title>
        <authorList>
            <person name="Lou Y.C."/>
        </authorList>
    </citation>
    <scope>NUCLEOTIDE SEQUENCE</scope>
    <source>
        <strain evidence="1">L3_101_000M1_dasL3_101_000M1_concoct_87</strain>
    </source>
</reference>
<organism evidence="1 2">
    <name type="scientific">Subdoligranulum variabile</name>
    <dbReference type="NCBI Taxonomy" id="214851"/>
    <lineage>
        <taxon>Bacteria</taxon>
        <taxon>Bacillati</taxon>
        <taxon>Bacillota</taxon>
        <taxon>Clostridia</taxon>
        <taxon>Eubacteriales</taxon>
        <taxon>Oscillospiraceae</taxon>
        <taxon>Subdoligranulum</taxon>
    </lineage>
</organism>